<evidence type="ECO:0000259" key="4">
    <source>
        <dbReference type="PROSITE" id="PS50987"/>
    </source>
</evidence>
<feature type="domain" description="HTH arsR-type" evidence="4">
    <location>
        <begin position="1"/>
        <end position="94"/>
    </location>
</feature>
<dbReference type="PROSITE" id="PS50987">
    <property type="entry name" value="HTH_ARSR_2"/>
    <property type="match status" value="1"/>
</dbReference>
<reference evidence="5 6" key="1">
    <citation type="submission" date="2023-03" db="EMBL/GenBank/DDBJ databases">
        <title>Draft genome sequence of the bacteria which degrade cell wall of Tricholomamatutake.</title>
        <authorList>
            <person name="Konishi Y."/>
            <person name="Fukuta Y."/>
            <person name="Shirasaka N."/>
        </authorList>
    </citation>
    <scope>NUCLEOTIDE SEQUENCE [LARGE SCALE GENOMIC DNA]</scope>
    <source>
        <strain evidence="6">mu1</strain>
    </source>
</reference>
<evidence type="ECO:0000256" key="2">
    <source>
        <dbReference type="ARBA" id="ARBA00023125"/>
    </source>
</evidence>
<dbReference type="RefSeq" id="WP_284240403.1">
    <property type="nucleotide sequence ID" value="NZ_BSSQ01000015.1"/>
</dbReference>
<comment type="caution">
    <text evidence="5">The sequence shown here is derived from an EMBL/GenBank/DDBJ whole genome shotgun (WGS) entry which is preliminary data.</text>
</comment>
<dbReference type="InterPro" id="IPR001845">
    <property type="entry name" value="HTH_ArsR_DNA-bd_dom"/>
</dbReference>
<evidence type="ECO:0000313" key="6">
    <source>
        <dbReference type="Proteomes" id="UP001157114"/>
    </source>
</evidence>
<sequence length="94" mass="10876">MYEDKDVIFKALSDSTRRLILDELAEHNEMTLYELTVRLITNHNLPISRQAIAKHMAALEEAGLVHSIKKGKYRVLIFNKEPLTNLLKGWLDKT</sequence>
<keyword evidence="3" id="KW-0804">Transcription</keyword>
<organism evidence="5 6">
    <name type="scientific">Paenibacillus glycanilyticus</name>
    <dbReference type="NCBI Taxonomy" id="126569"/>
    <lineage>
        <taxon>Bacteria</taxon>
        <taxon>Bacillati</taxon>
        <taxon>Bacillota</taxon>
        <taxon>Bacilli</taxon>
        <taxon>Bacillales</taxon>
        <taxon>Paenibacillaceae</taxon>
        <taxon>Paenibacillus</taxon>
    </lineage>
</organism>
<dbReference type="Gene3D" id="1.10.10.10">
    <property type="entry name" value="Winged helix-like DNA-binding domain superfamily/Winged helix DNA-binding domain"/>
    <property type="match status" value="1"/>
</dbReference>
<keyword evidence="2" id="KW-0238">DNA-binding</keyword>
<proteinExistence type="predicted"/>
<gene>
    <name evidence="5" type="primary">yuzN</name>
    <name evidence="5" type="ORF">MU1_39620</name>
</gene>
<dbReference type="EMBL" id="BSSQ01000015">
    <property type="protein sequence ID" value="GLX69617.1"/>
    <property type="molecule type" value="Genomic_DNA"/>
</dbReference>
<keyword evidence="6" id="KW-1185">Reference proteome</keyword>
<dbReference type="InterPro" id="IPR051081">
    <property type="entry name" value="HTH_MetalResp_TranReg"/>
</dbReference>
<dbReference type="SUPFAM" id="SSF46785">
    <property type="entry name" value="Winged helix' DNA-binding domain"/>
    <property type="match status" value="1"/>
</dbReference>
<dbReference type="InterPro" id="IPR036388">
    <property type="entry name" value="WH-like_DNA-bd_sf"/>
</dbReference>
<evidence type="ECO:0000256" key="3">
    <source>
        <dbReference type="ARBA" id="ARBA00023163"/>
    </source>
</evidence>
<dbReference type="Proteomes" id="UP001157114">
    <property type="component" value="Unassembled WGS sequence"/>
</dbReference>
<dbReference type="PANTHER" id="PTHR33154:SF33">
    <property type="entry name" value="TRANSCRIPTIONAL REPRESSOR SDPR"/>
    <property type="match status" value="1"/>
</dbReference>
<accession>A0ABQ6GJ05</accession>
<dbReference type="InterPro" id="IPR036390">
    <property type="entry name" value="WH_DNA-bd_sf"/>
</dbReference>
<dbReference type="SMART" id="SM00418">
    <property type="entry name" value="HTH_ARSR"/>
    <property type="match status" value="1"/>
</dbReference>
<dbReference type="PANTHER" id="PTHR33154">
    <property type="entry name" value="TRANSCRIPTIONAL REGULATOR, ARSR FAMILY"/>
    <property type="match status" value="1"/>
</dbReference>
<evidence type="ECO:0000313" key="5">
    <source>
        <dbReference type="EMBL" id="GLX69617.1"/>
    </source>
</evidence>
<dbReference type="Pfam" id="PF12840">
    <property type="entry name" value="HTH_20"/>
    <property type="match status" value="1"/>
</dbReference>
<protein>
    <submittedName>
        <fullName evidence="5">HTH-type transcriptional regulator YuzN</fullName>
    </submittedName>
</protein>
<keyword evidence="1" id="KW-0805">Transcription regulation</keyword>
<name>A0ABQ6GJ05_9BACL</name>
<dbReference type="InterPro" id="IPR011991">
    <property type="entry name" value="ArsR-like_HTH"/>
</dbReference>
<dbReference type="CDD" id="cd00090">
    <property type="entry name" value="HTH_ARSR"/>
    <property type="match status" value="1"/>
</dbReference>
<evidence type="ECO:0000256" key="1">
    <source>
        <dbReference type="ARBA" id="ARBA00023015"/>
    </source>
</evidence>